<evidence type="ECO:0000313" key="3">
    <source>
        <dbReference type="EMBL" id="WGM09147.1"/>
    </source>
</evidence>
<dbReference type="PANTHER" id="PTHR34985:SF1">
    <property type="entry name" value="SLR0554 PROTEIN"/>
    <property type="match status" value="1"/>
</dbReference>
<dbReference type="SUPFAM" id="SSF57783">
    <property type="entry name" value="Zinc beta-ribbon"/>
    <property type="match status" value="1"/>
</dbReference>
<dbReference type="CDD" id="cd01029">
    <property type="entry name" value="TOPRIM_primases"/>
    <property type="match status" value="1"/>
</dbReference>
<dbReference type="Proteomes" id="UP001177592">
    <property type="component" value="Plasmid paNv_CAN15"/>
</dbReference>
<dbReference type="Pfam" id="PF13362">
    <property type="entry name" value="Toprim_3"/>
    <property type="match status" value="1"/>
</dbReference>
<keyword evidence="4" id="KW-1185">Reference proteome</keyword>
<dbReference type="RefSeq" id="WP_280632695.1">
    <property type="nucleotide sequence ID" value="NZ_CP123538.1"/>
</dbReference>
<feature type="domain" description="Toprim" evidence="1">
    <location>
        <begin position="194"/>
        <end position="272"/>
    </location>
</feature>
<dbReference type="InterPro" id="IPR034154">
    <property type="entry name" value="TOPRIM_DnaG/twinkle"/>
</dbReference>
<dbReference type="SMART" id="SM00493">
    <property type="entry name" value="TOPRIM"/>
    <property type="match status" value="1"/>
</dbReference>
<dbReference type="SMART" id="SM00778">
    <property type="entry name" value="Prim_Zn_Ribbon"/>
    <property type="match status" value="1"/>
</dbReference>
<accession>A0ABY8NXS8</accession>
<dbReference type="InterPro" id="IPR006171">
    <property type="entry name" value="TOPRIM_dom"/>
</dbReference>
<gene>
    <name evidence="3" type="ORF">QE258_27945</name>
</gene>
<protein>
    <submittedName>
        <fullName evidence="3">VapE family protein</fullName>
    </submittedName>
</protein>
<organism evidence="3 4">
    <name type="scientific">Arsenophonus nasoniae</name>
    <name type="common">son-killer infecting Nasonia vitripennis</name>
    <dbReference type="NCBI Taxonomy" id="638"/>
    <lineage>
        <taxon>Bacteria</taxon>
        <taxon>Pseudomonadati</taxon>
        <taxon>Pseudomonadota</taxon>
        <taxon>Gammaproteobacteria</taxon>
        <taxon>Enterobacterales</taxon>
        <taxon>Morganellaceae</taxon>
        <taxon>Arsenophonus</taxon>
    </lineage>
</organism>
<dbReference type="Pfam" id="PF08273">
    <property type="entry name" value="Zn_Ribbon_Prim"/>
    <property type="match status" value="1"/>
</dbReference>
<feature type="domain" description="DNA primase/helicase Gp4 N-terminal Bacteriophage T7-like" evidence="2">
    <location>
        <begin position="28"/>
        <end position="64"/>
    </location>
</feature>
<geneLocation type="plasmid" evidence="3 4">
    <name>paNv_CAN15</name>
</geneLocation>
<evidence type="ECO:0000313" key="4">
    <source>
        <dbReference type="Proteomes" id="UP001177592"/>
    </source>
</evidence>
<dbReference type="PANTHER" id="PTHR34985">
    <property type="entry name" value="SLR0554 PROTEIN"/>
    <property type="match status" value="1"/>
</dbReference>
<evidence type="ECO:0000259" key="2">
    <source>
        <dbReference type="SMART" id="SM00778"/>
    </source>
</evidence>
<dbReference type="Pfam" id="PF05272">
    <property type="entry name" value="VapE-like_dom"/>
    <property type="match status" value="1"/>
</dbReference>
<name>A0ABY8NXS8_9GAMM</name>
<reference evidence="3" key="1">
    <citation type="submission" date="2023-04" db="EMBL/GenBank/DDBJ databases">
        <title>Genome dynamics across the evolutionary transition to endosymbiosis.</title>
        <authorList>
            <person name="Siozios S."/>
            <person name="Nadal-Jimenez P."/>
            <person name="Azagi T."/>
            <person name="Sprong H."/>
            <person name="Frost C.L."/>
            <person name="Parratt S.R."/>
            <person name="Taylor G."/>
            <person name="Brettell L."/>
            <person name="Lew K.C."/>
            <person name="Croft L."/>
            <person name="King K.C."/>
            <person name="Brockhurst M.A."/>
            <person name="Hypsa V."/>
            <person name="Novakova E."/>
            <person name="Darby A.C."/>
            <person name="Hurst G.D.D."/>
        </authorList>
    </citation>
    <scope>NUCLEOTIDE SEQUENCE</scope>
    <source>
        <strain evidence="3">ANv_CAN</strain>
        <plasmid evidence="3">paNv_CAN15</plasmid>
    </source>
</reference>
<dbReference type="InterPro" id="IPR013237">
    <property type="entry name" value="Phage_T7_Gp4_N"/>
</dbReference>
<dbReference type="EMBL" id="CP123538">
    <property type="protein sequence ID" value="WGM09147.1"/>
    <property type="molecule type" value="Genomic_DNA"/>
</dbReference>
<proteinExistence type="predicted"/>
<keyword evidence="3" id="KW-0614">Plasmid</keyword>
<sequence length="720" mass="80784">MYSINNTCEQAKNQWEFILNQLNISTNRKESPCPSCGGNTRYRFDDKEGRGTNFCSHCGAGDGLSLVMKVYKINAQGAAKMVAEVLGLQQEKPMEPIQPIQPTKLIADIADKVRGLLKSAKKAESIYLKSKGLTGMYNILNDGSLLLPLTTVDGVITGAQIIKPDGEKRLISGTKKKSAFIPIQEIDELNEYVDTIIITEGFATALTVDLIADGYVVAAVDAGNLLSVAEAFRQKYPNADIYIAGDNDVSNDGNVGKDAAEKAAKAVGGKFSLPKTDYQCDWNDYFQAKGIEELEREFNANLRIPLNKAGRPSTKEKKSKANTFPSELNLKINERTGEYDTNLKNIQKAIKCHEVTGFQFSYDKFKSAEMVRFGEDWIEINDNTITNLRLRLDELGMPKVRQDEVRRVVNSVAEENSFDSGIDWITSLVWDGKPRVKDFFTKYFSAKGNAEYIEAVSEYTWTALAGRMIQAGIKADMVPILNSIQGKQKSTGIEEMCPFPDAFTTVDLTKGDDDLARRIKGCVIAEWEELRGLSGRSSDSTKAFISAKSDRWIPKYKEFAVTNPRRLIFIGTTNKKEVLTDCTGNRRFLPVDVYDVHSKDIASDRDQLWAEALVLFNENGIMWQRAEELAKKEHDQYMVTDPWEDVLIDYLQTPAGYNKKFITNHDLFIQLQLPIGNSNRFHAERVNKIMEKLGYKKVLMKIKGQVSRGYSKCEQSAKIG</sequence>
<dbReference type="Gene3D" id="3.40.1360.10">
    <property type="match status" value="1"/>
</dbReference>
<evidence type="ECO:0000259" key="1">
    <source>
        <dbReference type="SMART" id="SM00493"/>
    </source>
</evidence>
<dbReference type="InterPro" id="IPR007936">
    <property type="entry name" value="VapE-like_dom"/>
</dbReference>